<proteinExistence type="predicted"/>
<feature type="domain" description="DUF5808" evidence="2">
    <location>
        <begin position="117"/>
        <end position="141"/>
    </location>
</feature>
<reference evidence="3 4" key="1">
    <citation type="submission" date="2019-10" db="EMBL/GenBank/DDBJ databases">
        <title>Genomic analysis of Raineyella sp. CBA3103.</title>
        <authorList>
            <person name="Roh S.W."/>
        </authorList>
    </citation>
    <scope>NUCLEOTIDE SEQUENCE [LARGE SCALE GENOMIC DNA]</scope>
    <source>
        <strain evidence="3 4">CBA3103</strain>
    </source>
</reference>
<evidence type="ECO:0000259" key="2">
    <source>
        <dbReference type="Pfam" id="PF19124"/>
    </source>
</evidence>
<keyword evidence="1" id="KW-1133">Transmembrane helix</keyword>
<dbReference type="Proteomes" id="UP000386847">
    <property type="component" value="Chromosome"/>
</dbReference>
<keyword evidence="4" id="KW-1185">Reference proteome</keyword>
<keyword evidence="1" id="KW-0812">Transmembrane</keyword>
<dbReference type="KEGG" id="rain:Rai3103_05445"/>
<dbReference type="InterPro" id="IPR043831">
    <property type="entry name" value="DUF5808"/>
</dbReference>
<dbReference type="AlphaFoldDB" id="A0A5Q2F944"/>
<sequence length="295" mass="30907">MNLPAPDPIATYVEEVAHHLRTRGHARHQALADLEAALRETAAAYASGEAEGEVTEPAAETGTDPAVAAVADFGSARAYAAELDAELRTERRFRTVLGVPNSLTTGILTRMAATFDPADHHVVVPHIFGLGWAINWGAVAVRLGLLNPDDLDDELLERAIALSGRRTRALAWTAVGTAVVAAGTATARRRRIGFTGWADVAGAAAVVTGAGALARLGADRRLPAGQRLVAPAYATFLATIMAAAMAGVRKDGERPRGAGWWGLPLGTLLWWASTYGPVTTAVSDTVHESSAPNSR</sequence>
<accession>A0A5Q2F944</accession>
<dbReference type="Pfam" id="PF19124">
    <property type="entry name" value="DUF5808"/>
    <property type="match status" value="1"/>
</dbReference>
<dbReference type="EMBL" id="CP045725">
    <property type="protein sequence ID" value="QGF23198.1"/>
    <property type="molecule type" value="Genomic_DNA"/>
</dbReference>
<protein>
    <recommendedName>
        <fullName evidence="2">DUF5808 domain-containing protein</fullName>
    </recommendedName>
</protein>
<evidence type="ECO:0000256" key="1">
    <source>
        <dbReference type="SAM" id="Phobius"/>
    </source>
</evidence>
<feature type="transmembrane region" description="Helical" evidence="1">
    <location>
        <begin position="169"/>
        <end position="187"/>
    </location>
</feature>
<dbReference type="RefSeq" id="WP_153571725.1">
    <property type="nucleotide sequence ID" value="NZ_CP045725.1"/>
</dbReference>
<evidence type="ECO:0000313" key="3">
    <source>
        <dbReference type="EMBL" id="QGF23198.1"/>
    </source>
</evidence>
<keyword evidence="1" id="KW-0472">Membrane</keyword>
<feature type="transmembrane region" description="Helical" evidence="1">
    <location>
        <begin position="228"/>
        <end position="248"/>
    </location>
</feature>
<organism evidence="3 4">
    <name type="scientific">Raineyella fluvialis</name>
    <dbReference type="NCBI Taxonomy" id="2662261"/>
    <lineage>
        <taxon>Bacteria</taxon>
        <taxon>Bacillati</taxon>
        <taxon>Actinomycetota</taxon>
        <taxon>Actinomycetes</taxon>
        <taxon>Propionibacteriales</taxon>
        <taxon>Propionibacteriaceae</taxon>
        <taxon>Raineyella</taxon>
    </lineage>
</organism>
<evidence type="ECO:0000313" key="4">
    <source>
        <dbReference type="Proteomes" id="UP000386847"/>
    </source>
</evidence>
<feature type="transmembrane region" description="Helical" evidence="1">
    <location>
        <begin position="194"/>
        <end position="216"/>
    </location>
</feature>
<name>A0A5Q2F944_9ACTN</name>
<gene>
    <name evidence="3" type="ORF">Rai3103_05445</name>
</gene>